<keyword evidence="1" id="KW-0812">Transmembrane</keyword>
<protein>
    <submittedName>
        <fullName evidence="2">Uncharacterized protein</fullName>
    </submittedName>
</protein>
<feature type="transmembrane region" description="Helical" evidence="1">
    <location>
        <begin position="7"/>
        <end position="26"/>
    </location>
</feature>
<keyword evidence="1" id="KW-1133">Transmembrane helix</keyword>
<dbReference type="AlphaFoldDB" id="A0A8B3CI32"/>
<reference evidence="3" key="1">
    <citation type="submission" date="2018-05" db="EMBL/GenBank/DDBJ databases">
        <title>Leptospira yasudae sp. nov. and Leptospira stimsonii sp. nov., two pathogenic species of the genus Leptospira isolated from environmental sources.</title>
        <authorList>
            <person name="Casanovas-Massana A."/>
            <person name="Hamond C."/>
            <person name="Santos L.A."/>
            <person name="Hacker K.P."/>
            <person name="Balassiano I."/>
            <person name="Medeiros M.A."/>
            <person name="Reis M.G."/>
            <person name="Ko A.I."/>
            <person name="Wunder E.A."/>
        </authorList>
    </citation>
    <scope>NUCLEOTIDE SEQUENCE [LARGE SCALE GENOMIC DNA]</scope>
    <source>
        <strain evidence="3">AMB6-RJ</strain>
    </source>
</reference>
<proteinExistence type="predicted"/>
<dbReference type="Proteomes" id="UP000266669">
    <property type="component" value="Unassembled WGS sequence"/>
</dbReference>
<gene>
    <name evidence="2" type="ORF">DLM78_22030</name>
</gene>
<organism evidence="2 3">
    <name type="scientific">Leptospira stimsonii</name>
    <dbReference type="NCBI Taxonomy" id="2202203"/>
    <lineage>
        <taxon>Bacteria</taxon>
        <taxon>Pseudomonadati</taxon>
        <taxon>Spirochaetota</taxon>
        <taxon>Spirochaetia</taxon>
        <taxon>Leptospirales</taxon>
        <taxon>Leptospiraceae</taxon>
        <taxon>Leptospira</taxon>
    </lineage>
</organism>
<evidence type="ECO:0000313" key="2">
    <source>
        <dbReference type="EMBL" id="RHX83380.1"/>
    </source>
</evidence>
<accession>A0A8B3CI32</accession>
<evidence type="ECO:0000256" key="1">
    <source>
        <dbReference type="SAM" id="Phobius"/>
    </source>
</evidence>
<dbReference type="EMBL" id="QHCS01000009">
    <property type="protein sequence ID" value="RHX83380.1"/>
    <property type="molecule type" value="Genomic_DNA"/>
</dbReference>
<evidence type="ECO:0000313" key="3">
    <source>
        <dbReference type="Proteomes" id="UP000266669"/>
    </source>
</evidence>
<keyword evidence="1" id="KW-0472">Membrane</keyword>
<name>A0A8B3CI32_9LEPT</name>
<sequence>MSYIQNVYERFGFFGLIKISILVFLISNCSSASARALKNPIQNVCPNFGILDKNSVNSESLVMEDDTVISVGVKARSGKVIFVSPDYVFNALDLTTEHYYLEFKNLYSQICDGPIPFEDRIAINASKIESKRVIESLKNKNIKEIISIIECTKDEKFQKELNVEKEKLLDFKVKKFLSDKFPFARKYLDNNILLRDGDETNLKLFEVMRISVLGKNPKTGLKVLPVLYEKENRIVYLIQPSESDLGICIYFREYNGNLIVEKVTEKMNGIEKSMNPKVDQRMAYKLLSDSSDFPIDSFLDIELINRIK</sequence>
<dbReference type="RefSeq" id="WP_118983911.1">
    <property type="nucleotide sequence ID" value="NZ_QHCS01000009.1"/>
</dbReference>
<comment type="caution">
    <text evidence="2">The sequence shown here is derived from an EMBL/GenBank/DDBJ whole genome shotgun (WGS) entry which is preliminary data.</text>
</comment>